<dbReference type="RefSeq" id="WP_046218592.1">
    <property type="nucleotide sequence ID" value="NZ_CP015329.1"/>
</dbReference>
<protein>
    <recommendedName>
        <fullName evidence="5">HTH merR-type domain-containing protein</fullName>
    </recommendedName>
</protein>
<dbReference type="Pfam" id="PF13411">
    <property type="entry name" value="MerR_1"/>
    <property type="match status" value="1"/>
</dbReference>
<organism evidence="3 4">
    <name type="scientific">Priestia filamentosa</name>
    <dbReference type="NCBI Taxonomy" id="1402861"/>
    <lineage>
        <taxon>Bacteria</taxon>
        <taxon>Bacillati</taxon>
        <taxon>Bacillota</taxon>
        <taxon>Bacilli</taxon>
        <taxon>Bacillales</taxon>
        <taxon>Bacillaceae</taxon>
        <taxon>Priestia</taxon>
    </lineage>
</organism>
<dbReference type="InterPro" id="IPR000551">
    <property type="entry name" value="MerR-type_HTH_dom"/>
</dbReference>
<feature type="domain" description="DUF3967" evidence="1">
    <location>
        <begin position="142"/>
        <end position="175"/>
    </location>
</feature>
<accession>A0A2S1M0G5</accession>
<evidence type="ECO:0000313" key="3">
    <source>
        <dbReference type="EMBL" id="AWG44856.1"/>
    </source>
</evidence>
<keyword evidence="4" id="KW-1185">Reference proteome</keyword>
<dbReference type="EMBL" id="CP015329">
    <property type="protein sequence ID" value="AWG44856.1"/>
    <property type="molecule type" value="Genomic_DNA"/>
</dbReference>
<dbReference type="SUPFAM" id="SSF46955">
    <property type="entry name" value="Putative DNA-binding domain"/>
    <property type="match status" value="1"/>
</dbReference>
<dbReference type="Proteomes" id="UP000036202">
    <property type="component" value="Plasmid pbeh7"/>
</dbReference>
<geneLocation type="plasmid" evidence="4">
    <name>pbeh7</name>
</geneLocation>
<proteinExistence type="predicted"/>
<dbReference type="GO" id="GO:0003677">
    <property type="term" value="F:DNA binding"/>
    <property type="evidence" value="ECO:0007669"/>
    <property type="project" value="InterPro"/>
</dbReference>
<keyword evidence="3" id="KW-0614">Plasmid</keyword>
<evidence type="ECO:0000259" key="1">
    <source>
        <dbReference type="Pfam" id="PF13152"/>
    </source>
</evidence>
<dbReference type="GO" id="GO:0006355">
    <property type="term" value="P:regulation of DNA-templated transcription"/>
    <property type="evidence" value="ECO:0007669"/>
    <property type="project" value="InterPro"/>
</dbReference>
<sequence>MSNTSEYGYFAKNVAVNLEVTTSTLRRWSIELEKAGYTFERNDKDQRIYYQHDINAFKHLKELISEGTTLIDAINTVVSTDSGTIDAQKTPSVYQSETRLTVQQLEAILDKKINKAVQEAYEYGRKQGQEEILKQLEKVEQRSNERDEKLMSMFRGIQEEKEEVKQLIAASQEKEKKSFWKRLFQ</sequence>
<dbReference type="InterPro" id="IPR025052">
    <property type="entry name" value="DUF3967"/>
</dbReference>
<feature type="domain" description="HTH merR-type" evidence="2">
    <location>
        <begin position="12"/>
        <end position="73"/>
    </location>
</feature>
<reference evidence="3 4" key="1">
    <citation type="journal article" date="2015" name="PLoS ONE">
        <title>Genome Sequence of Bacillus endophyticus and Analysis of Its Companion Mechanism in the Ketogulonigenium vulgare-Bacillus Strain Consortium.</title>
        <authorList>
            <person name="Jia N."/>
            <person name="Du J."/>
            <person name="Ding M.Z."/>
            <person name="Gao F."/>
            <person name="Yuan Y.J."/>
        </authorList>
    </citation>
    <scope>NUCLEOTIDE SEQUENCE [LARGE SCALE GENOMIC DNA]</scope>
    <source>
        <strain evidence="3 4">Hbe603</strain>
        <plasmid evidence="4">pbeh7</plasmid>
    </source>
</reference>
<dbReference type="InterPro" id="IPR009061">
    <property type="entry name" value="DNA-bd_dom_put_sf"/>
</dbReference>
<evidence type="ECO:0000259" key="2">
    <source>
        <dbReference type="Pfam" id="PF13411"/>
    </source>
</evidence>
<dbReference type="AlphaFoldDB" id="A0A2S1M0G5"/>
<evidence type="ECO:0000313" key="4">
    <source>
        <dbReference type="Proteomes" id="UP000036202"/>
    </source>
</evidence>
<dbReference type="Pfam" id="PF13152">
    <property type="entry name" value="DUF3967"/>
    <property type="match status" value="1"/>
</dbReference>
<gene>
    <name evidence="3" type="ORF">BEH_26620</name>
</gene>
<evidence type="ECO:0008006" key="5">
    <source>
        <dbReference type="Google" id="ProtNLM"/>
    </source>
</evidence>
<dbReference type="KEGG" id="beo:BEH_26620"/>
<dbReference type="OrthoDB" id="2467384at2"/>
<dbReference type="Gene3D" id="1.10.1660.10">
    <property type="match status" value="1"/>
</dbReference>
<name>A0A2S1M0G5_9BACI</name>